<proteinExistence type="inferred from homology"/>
<gene>
    <name evidence="7" type="ORF">SEPMUDRAFT_147065</name>
</gene>
<feature type="region of interest" description="Disordered" evidence="6">
    <location>
        <begin position="183"/>
        <end position="231"/>
    </location>
</feature>
<keyword evidence="8" id="KW-1185">Reference proteome</keyword>
<feature type="region of interest" description="Disordered" evidence="6">
    <location>
        <begin position="1"/>
        <end position="41"/>
    </location>
</feature>
<dbReference type="PANTHER" id="PTHR28081:SF1">
    <property type="entry name" value="DAMAGE-REGULATED IMPORT FACILITATOR 1"/>
    <property type="match status" value="1"/>
</dbReference>
<evidence type="ECO:0000256" key="1">
    <source>
        <dbReference type="ARBA" id="ARBA00004123"/>
    </source>
</evidence>
<evidence type="ECO:0000256" key="3">
    <source>
        <dbReference type="ARBA" id="ARBA00005459"/>
    </source>
</evidence>
<dbReference type="Pfam" id="PF08591">
    <property type="entry name" value="RNR_inhib"/>
    <property type="match status" value="1"/>
</dbReference>
<evidence type="ECO:0000256" key="4">
    <source>
        <dbReference type="ARBA" id="ARBA00022490"/>
    </source>
</evidence>
<evidence type="ECO:0000256" key="6">
    <source>
        <dbReference type="SAM" id="MobiDB-lite"/>
    </source>
</evidence>
<dbReference type="GO" id="GO:1990846">
    <property type="term" value="F:ribonucleoside-diphosphate reductase inhibitor activity"/>
    <property type="evidence" value="ECO:0007669"/>
    <property type="project" value="TreeGrafter"/>
</dbReference>
<dbReference type="RefSeq" id="XP_016763220.1">
    <property type="nucleotide sequence ID" value="XM_016904062.1"/>
</dbReference>
<dbReference type="EMBL" id="KB456261">
    <property type="protein sequence ID" value="EMF15099.1"/>
    <property type="molecule type" value="Genomic_DNA"/>
</dbReference>
<accession>M3DB73</accession>
<dbReference type="HOGENOM" id="CLU_050885_3_0_1"/>
<evidence type="ECO:0000256" key="5">
    <source>
        <dbReference type="ARBA" id="ARBA00023242"/>
    </source>
</evidence>
<keyword evidence="5" id="KW-0539">Nucleus</keyword>
<dbReference type="OMA" id="PFCGINR"/>
<protein>
    <submittedName>
        <fullName evidence="7">Uncharacterized protein</fullName>
    </submittedName>
</protein>
<feature type="region of interest" description="Disordered" evidence="6">
    <location>
        <begin position="141"/>
        <end position="169"/>
    </location>
</feature>
<dbReference type="InterPro" id="IPR013900">
    <property type="entry name" value="RNR_inhibitor"/>
</dbReference>
<dbReference type="GO" id="GO:0008104">
    <property type="term" value="P:intracellular protein localization"/>
    <property type="evidence" value="ECO:0007669"/>
    <property type="project" value="TreeGrafter"/>
</dbReference>
<dbReference type="eggNOG" id="ENOG502S8VH">
    <property type="taxonomic scope" value="Eukaryota"/>
</dbReference>
<organism evidence="7 8">
    <name type="scientific">Sphaerulina musiva (strain SO2202)</name>
    <name type="common">Poplar stem canker fungus</name>
    <name type="synonym">Septoria musiva</name>
    <dbReference type="NCBI Taxonomy" id="692275"/>
    <lineage>
        <taxon>Eukaryota</taxon>
        <taxon>Fungi</taxon>
        <taxon>Dikarya</taxon>
        <taxon>Ascomycota</taxon>
        <taxon>Pezizomycotina</taxon>
        <taxon>Dothideomycetes</taxon>
        <taxon>Dothideomycetidae</taxon>
        <taxon>Mycosphaerellales</taxon>
        <taxon>Mycosphaerellaceae</taxon>
        <taxon>Sphaerulina</taxon>
    </lineage>
</organism>
<evidence type="ECO:0000313" key="7">
    <source>
        <dbReference type="EMBL" id="EMF15099.1"/>
    </source>
</evidence>
<sequence>MPSEHRAKRQYQPSNQTTLTSFFSRTTNTPSPSLDHETQSSLLNVGMRVRKSVPEGYKTHKTLGSPAFPFPSSAPSRAQAVSATTIQPSARTMSSTMSSRELVPFCGLHKTGGIEVPASSAPAAMQHDYDEDMPELYMSQSTTSTQHAFYGSSSQSASNKKRGYEDEAEDDMDSFFHEGDAISEELDAMRPTARIKSSSTRKPGSDHLHIVGDDDFEEAPFLVPMDVEEEY</sequence>
<feature type="compositionally biased region" description="Polar residues" evidence="6">
    <location>
        <begin position="141"/>
        <end position="158"/>
    </location>
</feature>
<evidence type="ECO:0000256" key="2">
    <source>
        <dbReference type="ARBA" id="ARBA00004496"/>
    </source>
</evidence>
<evidence type="ECO:0000313" key="8">
    <source>
        <dbReference type="Proteomes" id="UP000016931"/>
    </source>
</evidence>
<dbReference type="GO" id="GO:0005634">
    <property type="term" value="C:nucleus"/>
    <property type="evidence" value="ECO:0007669"/>
    <property type="project" value="UniProtKB-SubCell"/>
</dbReference>
<comment type="subcellular location">
    <subcellularLocation>
        <location evidence="2">Cytoplasm</location>
    </subcellularLocation>
    <subcellularLocation>
        <location evidence="1">Nucleus</location>
    </subcellularLocation>
</comment>
<feature type="compositionally biased region" description="Polar residues" evidence="6">
    <location>
        <begin position="11"/>
        <end position="32"/>
    </location>
</feature>
<comment type="similarity">
    <text evidence="3">Belongs to the DIF1/spd1 family.</text>
</comment>
<reference evidence="7 8" key="1">
    <citation type="journal article" date="2012" name="PLoS Pathog.">
        <title>Diverse lifestyles and strategies of plant pathogenesis encoded in the genomes of eighteen Dothideomycetes fungi.</title>
        <authorList>
            <person name="Ohm R.A."/>
            <person name="Feau N."/>
            <person name="Henrissat B."/>
            <person name="Schoch C.L."/>
            <person name="Horwitz B.A."/>
            <person name="Barry K.W."/>
            <person name="Condon B.J."/>
            <person name="Copeland A.C."/>
            <person name="Dhillon B."/>
            <person name="Glaser F."/>
            <person name="Hesse C.N."/>
            <person name="Kosti I."/>
            <person name="LaButti K."/>
            <person name="Lindquist E.A."/>
            <person name="Lucas S."/>
            <person name="Salamov A.A."/>
            <person name="Bradshaw R.E."/>
            <person name="Ciuffetti L."/>
            <person name="Hamelin R.C."/>
            <person name="Kema G.H.J."/>
            <person name="Lawrence C."/>
            <person name="Scott J.A."/>
            <person name="Spatafora J.W."/>
            <person name="Turgeon B.G."/>
            <person name="de Wit P.J.G.M."/>
            <person name="Zhong S."/>
            <person name="Goodwin S.B."/>
            <person name="Grigoriev I.V."/>
        </authorList>
    </citation>
    <scope>NUCLEOTIDE SEQUENCE [LARGE SCALE GENOMIC DNA]</scope>
    <source>
        <strain evidence="7 8">SO2202</strain>
    </source>
</reference>
<dbReference type="GO" id="GO:0005737">
    <property type="term" value="C:cytoplasm"/>
    <property type="evidence" value="ECO:0007669"/>
    <property type="project" value="UniProtKB-SubCell"/>
</dbReference>
<keyword evidence="4" id="KW-0963">Cytoplasm</keyword>
<feature type="compositionally biased region" description="Basic and acidic residues" evidence="6">
    <location>
        <begin position="203"/>
        <end position="212"/>
    </location>
</feature>
<dbReference type="GeneID" id="27901199"/>
<dbReference type="OrthoDB" id="4072855at2759"/>
<name>M3DB73_SPHMS</name>
<dbReference type="PANTHER" id="PTHR28081">
    <property type="entry name" value="DAMAGE-REGULATED IMPORT FACILITATOR 1-RELATED"/>
    <property type="match status" value="1"/>
</dbReference>
<dbReference type="AlphaFoldDB" id="M3DB73"/>
<dbReference type="Proteomes" id="UP000016931">
    <property type="component" value="Unassembled WGS sequence"/>
</dbReference>